<dbReference type="GO" id="GO:0006813">
    <property type="term" value="P:potassium ion transport"/>
    <property type="evidence" value="ECO:0007669"/>
    <property type="project" value="InterPro"/>
</dbReference>
<sequence length="456" mass="53324">MEENRSTWKHVTLYYYITIIVAITLIFGFAPVDDSIDDPITIILTLYLLGFPIVLRYTYRYALHIFLFMLAFITGFYGFYHLSVDNHSLSNALYFTFRLYLIDFADVFTVDGTSPTQYPLLLEIARWSAASYTISTVFIAMYRTLEMRILLFRVQRLGKHHIIFGYHEKSHLLIEDLRNHRETVVVIDESFSTDAIQRLEEMGVIVLQTAIHDQTIFSKSAIHKAKSVILFEEKDEDSLYTLMELENVVERQQKPMRLQKLIIHLENVRYQKELTSFIENMEGFSFHVEMINVYNMLSVKFWREHEHLFRKSERLDLLVVGNGKIGTEMVAEAEKMYEKVHASVPLSLTVLGDFPTKAYIGNQKHIPFHAETDELVTVIENDEKDFTHIFICLEEDYVDLMEGIDLSEIFPETPIFMNFSDKMIDHTFKIVTTESEKTLYSMGTLKDVLTKEILKL</sequence>
<feature type="transmembrane region" description="Helical" evidence="1">
    <location>
        <begin position="61"/>
        <end position="80"/>
    </location>
</feature>
<dbReference type="InterPro" id="IPR036291">
    <property type="entry name" value="NAD(P)-bd_dom_sf"/>
</dbReference>
<evidence type="ECO:0000259" key="2">
    <source>
        <dbReference type="Pfam" id="PF02254"/>
    </source>
</evidence>
<dbReference type="InterPro" id="IPR003148">
    <property type="entry name" value="RCK_N"/>
</dbReference>
<reference evidence="3" key="1">
    <citation type="journal article" date="2021" name="PeerJ">
        <title>Extensive microbial diversity within the chicken gut microbiome revealed by metagenomics and culture.</title>
        <authorList>
            <person name="Gilroy R."/>
            <person name="Ravi A."/>
            <person name="Getino M."/>
            <person name="Pursley I."/>
            <person name="Horton D.L."/>
            <person name="Alikhan N.F."/>
            <person name="Baker D."/>
            <person name="Gharbi K."/>
            <person name="Hall N."/>
            <person name="Watson M."/>
            <person name="Adriaenssens E.M."/>
            <person name="Foster-Nyarko E."/>
            <person name="Jarju S."/>
            <person name="Secka A."/>
            <person name="Antonio M."/>
            <person name="Oren A."/>
            <person name="Chaudhuri R.R."/>
            <person name="La Ragione R."/>
            <person name="Hildebrand F."/>
            <person name="Pallen M.J."/>
        </authorList>
    </citation>
    <scope>NUCLEOTIDE SEQUENCE</scope>
    <source>
        <strain evidence="3">CHK169-2315</strain>
    </source>
</reference>
<keyword evidence="1" id="KW-0812">Transmembrane</keyword>
<comment type="caution">
    <text evidence="3">The sequence shown here is derived from an EMBL/GenBank/DDBJ whole genome shotgun (WGS) entry which is preliminary data.</text>
</comment>
<dbReference type="Pfam" id="PF02254">
    <property type="entry name" value="TrkA_N"/>
    <property type="match status" value="1"/>
</dbReference>
<name>A0A9D1TJ92_9BACI</name>
<feature type="transmembrane region" description="Helical" evidence="1">
    <location>
        <begin position="12"/>
        <end position="30"/>
    </location>
</feature>
<keyword evidence="1" id="KW-1133">Transmembrane helix</keyword>
<dbReference type="Gene3D" id="3.40.50.720">
    <property type="entry name" value="NAD(P)-binding Rossmann-like Domain"/>
    <property type="match status" value="1"/>
</dbReference>
<organism evidence="3 4">
    <name type="scientific">Candidatus Pseudogracilibacillus intestinigallinarum</name>
    <dbReference type="NCBI Taxonomy" id="2838742"/>
    <lineage>
        <taxon>Bacteria</taxon>
        <taxon>Bacillati</taxon>
        <taxon>Bacillota</taxon>
        <taxon>Bacilli</taxon>
        <taxon>Bacillales</taxon>
        <taxon>Bacillaceae</taxon>
        <taxon>Pseudogracilibacillus</taxon>
    </lineage>
</organism>
<dbReference type="SUPFAM" id="SSF51735">
    <property type="entry name" value="NAD(P)-binding Rossmann-fold domains"/>
    <property type="match status" value="1"/>
</dbReference>
<dbReference type="Proteomes" id="UP000823937">
    <property type="component" value="Unassembled WGS sequence"/>
</dbReference>
<gene>
    <name evidence="3" type="ORF">H9895_02640</name>
</gene>
<reference evidence="3" key="2">
    <citation type="submission" date="2021-04" db="EMBL/GenBank/DDBJ databases">
        <authorList>
            <person name="Gilroy R."/>
        </authorList>
    </citation>
    <scope>NUCLEOTIDE SEQUENCE</scope>
    <source>
        <strain evidence="3">CHK169-2315</strain>
    </source>
</reference>
<evidence type="ECO:0000256" key="1">
    <source>
        <dbReference type="SAM" id="Phobius"/>
    </source>
</evidence>
<protein>
    <submittedName>
        <fullName evidence="3">NAD-binding protein</fullName>
    </submittedName>
</protein>
<feature type="domain" description="RCK N-terminal" evidence="2">
    <location>
        <begin position="162"/>
        <end position="250"/>
    </location>
</feature>
<feature type="transmembrane region" description="Helical" evidence="1">
    <location>
        <begin position="36"/>
        <end position="54"/>
    </location>
</feature>
<dbReference type="AlphaFoldDB" id="A0A9D1TJ92"/>
<accession>A0A9D1TJ92</accession>
<evidence type="ECO:0000313" key="3">
    <source>
        <dbReference type="EMBL" id="HIV73960.1"/>
    </source>
</evidence>
<proteinExistence type="predicted"/>
<keyword evidence="1" id="KW-0472">Membrane</keyword>
<dbReference type="EMBL" id="DXHX01000037">
    <property type="protein sequence ID" value="HIV73960.1"/>
    <property type="molecule type" value="Genomic_DNA"/>
</dbReference>
<evidence type="ECO:0000313" key="4">
    <source>
        <dbReference type="Proteomes" id="UP000823937"/>
    </source>
</evidence>